<protein>
    <submittedName>
        <fullName evidence="2">Acyl carrier protein</fullName>
    </submittedName>
</protein>
<dbReference type="EMBL" id="AMZN01000127">
    <property type="protein sequence ID" value="ELR68269.1"/>
    <property type="molecule type" value="Genomic_DNA"/>
</dbReference>
<dbReference type="InterPro" id="IPR009081">
    <property type="entry name" value="PP-bd_ACP"/>
</dbReference>
<dbReference type="SUPFAM" id="SSF47336">
    <property type="entry name" value="ACP-like"/>
    <property type="match status" value="1"/>
</dbReference>
<gene>
    <name evidence="2" type="ORF">C900_00572</name>
</gene>
<dbReference type="eggNOG" id="COG0236">
    <property type="taxonomic scope" value="Bacteria"/>
</dbReference>
<accession>L8JLC1</accession>
<keyword evidence="3" id="KW-1185">Reference proteome</keyword>
<evidence type="ECO:0000313" key="3">
    <source>
        <dbReference type="Proteomes" id="UP000011135"/>
    </source>
</evidence>
<comment type="caution">
    <text evidence="2">The sequence shown here is derived from an EMBL/GenBank/DDBJ whole genome shotgun (WGS) entry which is preliminary data.</text>
</comment>
<dbReference type="Pfam" id="PF00550">
    <property type="entry name" value="PP-binding"/>
    <property type="match status" value="1"/>
</dbReference>
<sequence>MSKEHVFETVKNVVMEILPDVEAEQITMDKSLRDLGANSIDRMEVVTMSMEELGLKIPLMSFANVSNIEGLVDVLAENYAAVSEGNTM</sequence>
<dbReference type="STRING" id="1237149.C900_00572"/>
<evidence type="ECO:0000313" key="2">
    <source>
        <dbReference type="EMBL" id="ELR68269.1"/>
    </source>
</evidence>
<organism evidence="2 3">
    <name type="scientific">Fulvivirga imtechensis AK7</name>
    <dbReference type="NCBI Taxonomy" id="1237149"/>
    <lineage>
        <taxon>Bacteria</taxon>
        <taxon>Pseudomonadati</taxon>
        <taxon>Bacteroidota</taxon>
        <taxon>Cytophagia</taxon>
        <taxon>Cytophagales</taxon>
        <taxon>Fulvivirgaceae</taxon>
        <taxon>Fulvivirga</taxon>
    </lineage>
</organism>
<dbReference type="PROSITE" id="PS50075">
    <property type="entry name" value="CARRIER"/>
    <property type="match status" value="1"/>
</dbReference>
<dbReference type="InterPro" id="IPR036736">
    <property type="entry name" value="ACP-like_sf"/>
</dbReference>
<name>L8JLC1_9BACT</name>
<reference evidence="2 3" key="1">
    <citation type="submission" date="2012-12" db="EMBL/GenBank/DDBJ databases">
        <title>Genome assembly of Fulvivirga imtechensis AK7.</title>
        <authorList>
            <person name="Nupur N."/>
            <person name="Khatri I."/>
            <person name="Kumar R."/>
            <person name="Subramanian S."/>
            <person name="Pinnaka A."/>
        </authorList>
    </citation>
    <scope>NUCLEOTIDE SEQUENCE [LARGE SCALE GENOMIC DNA]</scope>
    <source>
        <strain evidence="2 3">AK7</strain>
    </source>
</reference>
<dbReference type="RefSeq" id="WP_009583473.1">
    <property type="nucleotide sequence ID" value="NZ_AMZN01000127.1"/>
</dbReference>
<dbReference type="Gene3D" id="1.10.1200.10">
    <property type="entry name" value="ACP-like"/>
    <property type="match status" value="1"/>
</dbReference>
<feature type="domain" description="Carrier" evidence="1">
    <location>
        <begin position="4"/>
        <end position="79"/>
    </location>
</feature>
<dbReference type="AlphaFoldDB" id="L8JLC1"/>
<proteinExistence type="predicted"/>
<evidence type="ECO:0000259" key="1">
    <source>
        <dbReference type="PROSITE" id="PS50075"/>
    </source>
</evidence>
<dbReference type="NCBIfam" id="NF005502">
    <property type="entry name" value="PRK07117.1"/>
    <property type="match status" value="1"/>
</dbReference>
<dbReference type="OrthoDB" id="487863at2"/>
<dbReference type="Proteomes" id="UP000011135">
    <property type="component" value="Unassembled WGS sequence"/>
</dbReference>